<dbReference type="InterPro" id="IPR008615">
    <property type="entry name" value="FNIP"/>
</dbReference>
<dbReference type="GeneID" id="14866497"/>
<evidence type="ECO:0000313" key="1">
    <source>
        <dbReference type="EMBL" id="EGG13536.1"/>
    </source>
</evidence>
<dbReference type="PANTHER" id="PTHR32134:SF169">
    <property type="entry name" value="FNIP REPEAT-CONTAINING PROTEIN-RELATED"/>
    <property type="match status" value="1"/>
</dbReference>
<name>F4QC49_CACFS</name>
<evidence type="ECO:0000313" key="2">
    <source>
        <dbReference type="Proteomes" id="UP000007797"/>
    </source>
</evidence>
<dbReference type="AlphaFoldDB" id="F4QC49"/>
<sequence length="729" mass="81451">MTTTLSISQLSISRSLSTLPNTILYNIISYLLPGDVDPTVLMISYSDEAKVERFQSLFNAACLGMTCKRLNRIVRVKLPLKASLYIRNDKQINSLLIMSSLDKSLETSYFNRLSLSFQHDLDIDSAKLEQIINHCRLRDHDGGDDDDEQELKGRVVLKNLDINKALCKTLKICRLPDDIESLGIDSSVDTSIITDEHFYPKKLKTCRIIGFSKINFPIPLHVTEMMIILASFTNPTLDGVVFGRALTSLCLYGADIPIKKGLFPLDGSLRTVSCHASSLEVGVFPPTLRTLDLGYTFNQPLSVGSLPEGLENLTFSYCYSNTIGKGVLPSTLTNIKGGVNGAMMEPGSLDLCRKLTKLVVLQSNFQPKVLPPWIINLEIGQIHSVPTNLNDTLQVLKTSQSITLPNYLPQSLKILQFKIDELLPGIIPQENLTELSIIGQRISYVMPLGELLPSHLKVLAFPFPSQSTPFQVTDIPHSQLEKLTLQGVGEHEIAFPANSFDNLTFLEIQSFRHPIGSLPPNLVHLRMSHTYPHPLPPLPNSIESLKFITLGQQFYLNDRPYTSDYNMLLSQSVNGSGLPPSLSVISYTLPCKIGKKSKITIVVDTINHYIPPTPIISEDRPTKFNLDFIDLVKNTTKIMDPTPAYSKNIILVRPLITNDDRSLIDQVFFYKADTNCTLCLNSVTNESIREALLAVLQGHTNTVTSVIYEYLDKHKKDEDEEEEDCGIFW</sequence>
<dbReference type="PANTHER" id="PTHR32134">
    <property type="entry name" value="FNIP REPEAT-CONTAINING PROTEIN"/>
    <property type="match status" value="1"/>
</dbReference>
<organism evidence="1 2">
    <name type="scientific">Cavenderia fasciculata</name>
    <name type="common">Slime mold</name>
    <name type="synonym">Dictyostelium fasciculatum</name>
    <dbReference type="NCBI Taxonomy" id="261658"/>
    <lineage>
        <taxon>Eukaryota</taxon>
        <taxon>Amoebozoa</taxon>
        <taxon>Evosea</taxon>
        <taxon>Eumycetozoa</taxon>
        <taxon>Dictyostelia</taxon>
        <taxon>Acytosteliales</taxon>
        <taxon>Cavenderiaceae</taxon>
        <taxon>Cavenderia</taxon>
    </lineage>
</organism>
<dbReference type="EMBL" id="GL883029">
    <property type="protein sequence ID" value="EGG13536.1"/>
    <property type="molecule type" value="Genomic_DNA"/>
</dbReference>
<reference evidence="2" key="1">
    <citation type="journal article" date="2011" name="Genome Res.">
        <title>Phylogeny-wide analysis of social amoeba genomes highlights ancient origins for complex intercellular communication.</title>
        <authorList>
            <person name="Heidel A.J."/>
            <person name="Lawal H.M."/>
            <person name="Felder M."/>
            <person name="Schilde C."/>
            <person name="Helps N.R."/>
            <person name="Tunggal B."/>
            <person name="Rivero F."/>
            <person name="John U."/>
            <person name="Schleicher M."/>
            <person name="Eichinger L."/>
            <person name="Platzer M."/>
            <person name="Noegel A.A."/>
            <person name="Schaap P."/>
            <person name="Gloeckner G."/>
        </authorList>
    </citation>
    <scope>NUCLEOTIDE SEQUENCE [LARGE SCALE GENOMIC DNA]</scope>
    <source>
        <strain evidence="2">SH3</strain>
    </source>
</reference>
<dbReference type="RefSeq" id="XP_004350240.1">
    <property type="nucleotide sequence ID" value="XM_004350190.1"/>
</dbReference>
<dbReference type="SUPFAM" id="SSF52047">
    <property type="entry name" value="RNI-like"/>
    <property type="match status" value="1"/>
</dbReference>
<dbReference type="KEGG" id="dfa:DFA_11297"/>
<dbReference type="Proteomes" id="UP000007797">
    <property type="component" value="Unassembled WGS sequence"/>
</dbReference>
<keyword evidence="2" id="KW-1185">Reference proteome</keyword>
<accession>F4QC49</accession>
<gene>
    <name evidence="1" type="ORF">DFA_11297</name>
</gene>
<protein>
    <submittedName>
        <fullName evidence="1">Uncharacterized protein</fullName>
    </submittedName>
</protein>
<dbReference type="Pfam" id="PF05725">
    <property type="entry name" value="FNIP"/>
    <property type="match status" value="1"/>
</dbReference>
<proteinExistence type="predicted"/>
<dbReference type="InterPro" id="IPR051251">
    <property type="entry name" value="STK_FNIP-Repeat"/>
</dbReference>